<evidence type="ECO:0000256" key="5">
    <source>
        <dbReference type="SAM" id="MobiDB-lite"/>
    </source>
</evidence>
<dbReference type="Pfam" id="PF10497">
    <property type="entry name" value="zf-4CXXC_R1"/>
    <property type="match status" value="1"/>
</dbReference>
<dbReference type="GO" id="GO:0005634">
    <property type="term" value="C:nucleus"/>
    <property type="evidence" value="ECO:0007669"/>
    <property type="project" value="UniProtKB-SubCell"/>
</dbReference>
<evidence type="ECO:0000256" key="1">
    <source>
        <dbReference type="ARBA" id="ARBA00004123"/>
    </source>
</evidence>
<reference evidence="8" key="1">
    <citation type="journal article" date="2012" name="Science">
        <title>The Paleozoic origin of enzymatic lignin decomposition reconstructed from 31 fungal genomes.</title>
        <authorList>
            <person name="Floudas D."/>
            <person name="Binder M."/>
            <person name="Riley R."/>
            <person name="Barry K."/>
            <person name="Blanchette R.A."/>
            <person name="Henrissat B."/>
            <person name="Martinez A.T."/>
            <person name="Otillar R."/>
            <person name="Spatafora J.W."/>
            <person name="Yadav J.S."/>
            <person name="Aerts A."/>
            <person name="Benoit I."/>
            <person name="Boyd A."/>
            <person name="Carlson A."/>
            <person name="Copeland A."/>
            <person name="Coutinho P.M."/>
            <person name="de Vries R.P."/>
            <person name="Ferreira P."/>
            <person name="Findley K."/>
            <person name="Foster B."/>
            <person name="Gaskell J."/>
            <person name="Glotzer D."/>
            <person name="Gorecki P."/>
            <person name="Heitman J."/>
            <person name="Hesse C."/>
            <person name="Hori C."/>
            <person name="Igarashi K."/>
            <person name="Jurgens J.A."/>
            <person name="Kallen N."/>
            <person name="Kersten P."/>
            <person name="Kohler A."/>
            <person name="Kuees U."/>
            <person name="Kumar T.K.A."/>
            <person name="Kuo A."/>
            <person name="LaButti K."/>
            <person name="Larrondo L.F."/>
            <person name="Lindquist E."/>
            <person name="Ling A."/>
            <person name="Lombard V."/>
            <person name="Lucas S."/>
            <person name="Lundell T."/>
            <person name="Martin R."/>
            <person name="McLaughlin D.J."/>
            <person name="Morgenstern I."/>
            <person name="Morin E."/>
            <person name="Murat C."/>
            <person name="Nagy L.G."/>
            <person name="Nolan M."/>
            <person name="Ohm R.A."/>
            <person name="Patyshakuliyeva A."/>
            <person name="Rokas A."/>
            <person name="Ruiz-Duenas F.J."/>
            <person name="Sabat G."/>
            <person name="Salamov A."/>
            <person name="Samejima M."/>
            <person name="Schmutz J."/>
            <person name="Slot J.C."/>
            <person name="St John F."/>
            <person name="Stenlid J."/>
            <person name="Sun H."/>
            <person name="Sun S."/>
            <person name="Syed K."/>
            <person name="Tsang A."/>
            <person name="Wiebenga A."/>
            <person name="Young D."/>
            <person name="Pisabarro A."/>
            <person name="Eastwood D.C."/>
            <person name="Martin F."/>
            <person name="Cullen D."/>
            <person name="Grigoriev I.V."/>
            <person name="Hibbett D.S."/>
        </authorList>
    </citation>
    <scope>NUCLEOTIDE SEQUENCE [LARGE SCALE GENOMIC DNA]</scope>
    <source>
        <strain evidence="8">TFB10046</strain>
    </source>
</reference>
<feature type="domain" description="Zinc-finger" evidence="6">
    <location>
        <begin position="63"/>
        <end position="138"/>
    </location>
</feature>
<dbReference type="InParanoid" id="J0L8L2"/>
<organism evidence="7 8">
    <name type="scientific">Auricularia subglabra (strain TFB-10046 / SS5)</name>
    <name type="common">White-rot fungus</name>
    <name type="synonym">Auricularia delicata (strain TFB10046)</name>
    <dbReference type="NCBI Taxonomy" id="717982"/>
    <lineage>
        <taxon>Eukaryota</taxon>
        <taxon>Fungi</taxon>
        <taxon>Dikarya</taxon>
        <taxon>Basidiomycota</taxon>
        <taxon>Agaricomycotina</taxon>
        <taxon>Agaricomycetes</taxon>
        <taxon>Auriculariales</taxon>
        <taxon>Auriculariaceae</taxon>
        <taxon>Auricularia</taxon>
    </lineage>
</organism>
<dbReference type="KEGG" id="adl:AURDEDRAFT_155137"/>
<evidence type="ECO:0000256" key="2">
    <source>
        <dbReference type="ARBA" id="ARBA00023015"/>
    </source>
</evidence>
<keyword evidence="2" id="KW-0805">Transcription regulation</keyword>
<dbReference type="OrthoDB" id="2758530at2759"/>
<dbReference type="Proteomes" id="UP000006514">
    <property type="component" value="Unassembled WGS sequence"/>
</dbReference>
<dbReference type="EMBL" id="JH688736">
    <property type="protein sequence ID" value="EJD32691.1"/>
    <property type="molecule type" value="Genomic_DNA"/>
</dbReference>
<gene>
    <name evidence="7" type="ORF">AURDEDRAFT_155137</name>
</gene>
<keyword evidence="3" id="KW-0804">Transcription</keyword>
<dbReference type="AlphaFoldDB" id="J0L8L2"/>
<evidence type="ECO:0000256" key="4">
    <source>
        <dbReference type="ARBA" id="ARBA00023242"/>
    </source>
</evidence>
<dbReference type="InterPro" id="IPR018866">
    <property type="entry name" value="Znf-4CXXC_R1"/>
</dbReference>
<name>J0L8L2_AURST</name>
<feature type="region of interest" description="Disordered" evidence="5">
    <location>
        <begin position="176"/>
        <end position="207"/>
    </location>
</feature>
<feature type="region of interest" description="Disordered" evidence="5">
    <location>
        <begin position="1"/>
        <end position="22"/>
    </location>
</feature>
<evidence type="ECO:0000313" key="8">
    <source>
        <dbReference type="Proteomes" id="UP000006514"/>
    </source>
</evidence>
<comment type="subcellular location">
    <subcellularLocation>
        <location evidence="1">Nucleus</location>
    </subcellularLocation>
</comment>
<feature type="non-terminal residue" evidence="7">
    <location>
        <position position="254"/>
    </location>
</feature>
<evidence type="ECO:0000313" key="7">
    <source>
        <dbReference type="EMBL" id="EJD32691.1"/>
    </source>
</evidence>
<sequence>MILTPPTRAYSPSPSPAPVASTSQPARVLDCVLLPRLPHGWLSDRPAPVPVRNDGDGGPQAVDKMCHQCRNTKNPRPRYRCGRAGCVLAFCTGCLARRYKWTEHELHGAGCAVCRGVCNCSICLDKQGLGAHKAFLTAFTREGGCARAWLAQRGLLCEGAAPAPLPRKKNFAKRPRITGKKQTDGADQKIKHKKHASKMEEEEGRSRGRWMIDASAAACKKFERRWAMERGVRAEQVRLGKRRWFVGELSNRLV</sequence>
<evidence type="ECO:0000259" key="6">
    <source>
        <dbReference type="Pfam" id="PF10497"/>
    </source>
</evidence>
<protein>
    <recommendedName>
        <fullName evidence="6">Zinc-finger domain-containing protein</fullName>
    </recommendedName>
</protein>
<keyword evidence="4" id="KW-0539">Nucleus</keyword>
<proteinExistence type="predicted"/>
<evidence type="ECO:0000256" key="3">
    <source>
        <dbReference type="ARBA" id="ARBA00023163"/>
    </source>
</evidence>
<keyword evidence="8" id="KW-1185">Reference proteome</keyword>
<accession>J0L8L2</accession>